<dbReference type="AlphaFoldDB" id="A0A0B6Y0V0"/>
<feature type="non-terminal residue" evidence="2">
    <location>
        <position position="93"/>
    </location>
</feature>
<gene>
    <name evidence="2" type="primary">ORF7638</name>
</gene>
<evidence type="ECO:0008006" key="3">
    <source>
        <dbReference type="Google" id="ProtNLM"/>
    </source>
</evidence>
<evidence type="ECO:0000313" key="2">
    <source>
        <dbReference type="EMBL" id="CEK49411.1"/>
    </source>
</evidence>
<accession>A0A0B6Y0V0</accession>
<reference evidence="2" key="1">
    <citation type="submission" date="2014-12" db="EMBL/GenBank/DDBJ databases">
        <title>Insight into the proteome of Arion vulgaris.</title>
        <authorList>
            <person name="Aradska J."/>
            <person name="Bulat T."/>
            <person name="Smidak R."/>
            <person name="Sarate P."/>
            <person name="Gangsoo J."/>
            <person name="Sialana F."/>
            <person name="Bilban M."/>
            <person name="Lubec G."/>
        </authorList>
    </citation>
    <scope>NUCLEOTIDE SEQUENCE</scope>
    <source>
        <tissue evidence="2">Skin</tissue>
    </source>
</reference>
<name>A0A0B6Y0V0_9EUPU</name>
<keyword evidence="1" id="KW-0732">Signal</keyword>
<feature type="chain" id="PRO_5002111726" description="Secreted protein" evidence="1">
    <location>
        <begin position="22"/>
        <end position="93"/>
    </location>
</feature>
<proteinExistence type="predicted"/>
<dbReference type="EMBL" id="HACG01002546">
    <property type="protein sequence ID" value="CEK49411.1"/>
    <property type="molecule type" value="Transcribed_RNA"/>
</dbReference>
<sequence length="93" mass="10655">MPRYFLFALPILFRTLPPAFFEAYLTDSMPNIGKALKTPASDTHDVQVVVLKIDKAIIYFVHLSFVFNRNNSCNVTTATRFSLWTNVPIKVLF</sequence>
<organism evidence="2">
    <name type="scientific">Arion vulgaris</name>
    <dbReference type="NCBI Taxonomy" id="1028688"/>
    <lineage>
        <taxon>Eukaryota</taxon>
        <taxon>Metazoa</taxon>
        <taxon>Spiralia</taxon>
        <taxon>Lophotrochozoa</taxon>
        <taxon>Mollusca</taxon>
        <taxon>Gastropoda</taxon>
        <taxon>Heterobranchia</taxon>
        <taxon>Euthyneura</taxon>
        <taxon>Panpulmonata</taxon>
        <taxon>Eupulmonata</taxon>
        <taxon>Stylommatophora</taxon>
        <taxon>Helicina</taxon>
        <taxon>Arionoidea</taxon>
        <taxon>Arionidae</taxon>
        <taxon>Arion</taxon>
    </lineage>
</organism>
<protein>
    <recommendedName>
        <fullName evidence="3">Secreted protein</fullName>
    </recommendedName>
</protein>
<evidence type="ECO:0000256" key="1">
    <source>
        <dbReference type="SAM" id="SignalP"/>
    </source>
</evidence>
<feature type="signal peptide" evidence="1">
    <location>
        <begin position="1"/>
        <end position="21"/>
    </location>
</feature>